<evidence type="ECO:0000313" key="2">
    <source>
        <dbReference type="Proteomes" id="UP001162992"/>
    </source>
</evidence>
<accession>A0ACC2CUL5</accession>
<keyword evidence="2" id="KW-1185">Reference proteome</keyword>
<dbReference type="Proteomes" id="UP001162992">
    <property type="component" value="Chromosome 8"/>
</dbReference>
<evidence type="ECO:0000313" key="1">
    <source>
        <dbReference type="EMBL" id="KAJ7545661.1"/>
    </source>
</evidence>
<organism evidence="1 2">
    <name type="scientific">Diphasiastrum complanatum</name>
    <name type="common">Issler's clubmoss</name>
    <name type="synonym">Lycopodium complanatum</name>
    <dbReference type="NCBI Taxonomy" id="34168"/>
    <lineage>
        <taxon>Eukaryota</taxon>
        <taxon>Viridiplantae</taxon>
        <taxon>Streptophyta</taxon>
        <taxon>Embryophyta</taxon>
        <taxon>Tracheophyta</taxon>
        <taxon>Lycopodiopsida</taxon>
        <taxon>Lycopodiales</taxon>
        <taxon>Lycopodiaceae</taxon>
        <taxon>Lycopodioideae</taxon>
        <taxon>Diphasiastrum</taxon>
    </lineage>
</organism>
<comment type="caution">
    <text evidence="1">The sequence shown here is derived from an EMBL/GenBank/DDBJ whole genome shotgun (WGS) entry which is preliminary data.</text>
</comment>
<proteinExistence type="predicted"/>
<gene>
    <name evidence="1" type="ORF">O6H91_08G005000</name>
</gene>
<sequence>MAMAMAMAVSIADAAPSLFPSSSWLIHRKLSQKVESRDLIRNRTFWTYVLKTNTQLTSPRKRLHFFARGRLHNKTFVDITDAGIRKICKVGSNHSILEKVEVVRLSERANALPLKKNSGTNVEDDLPRPGSVVFRRNVSETRIEFHTTLESLGLAKVSSDQSRAMAVSEGFATGIAESGTPVGIVVDVMKEGRDFRLRGCVKTVLALCCNRCLSSMAEPIFGDFDLLLTEKPVKQPTEPTIGVVLGADKERSPDEVGDVGELDLDLDDKLHFPRHAKEVDISTYIRDTIHLEIPFMSLCHAFCKGLCLDCGVNLNITVCKCPTRTAKPAFGVLEQLKKQMKEQQ</sequence>
<name>A0ACC2CUL5_DIPCM</name>
<dbReference type="EMBL" id="CM055099">
    <property type="protein sequence ID" value="KAJ7545661.1"/>
    <property type="molecule type" value="Genomic_DNA"/>
</dbReference>
<reference evidence="2" key="1">
    <citation type="journal article" date="2024" name="Proc. Natl. Acad. Sci. U.S.A.">
        <title>Extraordinary preservation of gene collinearity over three hundred million years revealed in homosporous lycophytes.</title>
        <authorList>
            <person name="Li C."/>
            <person name="Wickell D."/>
            <person name="Kuo L.Y."/>
            <person name="Chen X."/>
            <person name="Nie B."/>
            <person name="Liao X."/>
            <person name="Peng D."/>
            <person name="Ji J."/>
            <person name="Jenkins J."/>
            <person name="Williams M."/>
            <person name="Shu S."/>
            <person name="Plott C."/>
            <person name="Barry K."/>
            <person name="Rajasekar S."/>
            <person name="Grimwood J."/>
            <person name="Han X."/>
            <person name="Sun S."/>
            <person name="Hou Z."/>
            <person name="He W."/>
            <person name="Dai G."/>
            <person name="Sun C."/>
            <person name="Schmutz J."/>
            <person name="Leebens-Mack J.H."/>
            <person name="Li F.W."/>
            <person name="Wang L."/>
        </authorList>
    </citation>
    <scope>NUCLEOTIDE SEQUENCE [LARGE SCALE GENOMIC DNA]</scope>
    <source>
        <strain evidence="2">cv. PW_Plant_1</strain>
    </source>
</reference>
<protein>
    <submittedName>
        <fullName evidence="1">Uncharacterized protein</fullName>
    </submittedName>
</protein>